<protein>
    <submittedName>
        <fullName evidence="1">Uncharacterized protein</fullName>
    </submittedName>
</protein>
<dbReference type="InterPro" id="IPR013321">
    <property type="entry name" value="Arc_rbn_hlx_hlx"/>
</dbReference>
<dbReference type="EMBL" id="AP024238">
    <property type="protein sequence ID" value="BCO29369.1"/>
    <property type="molecule type" value="Genomic_DNA"/>
</dbReference>
<dbReference type="Gene3D" id="1.10.1220.10">
    <property type="entry name" value="Met repressor-like"/>
    <property type="match status" value="1"/>
</dbReference>
<evidence type="ECO:0000313" key="2">
    <source>
        <dbReference type="Proteomes" id="UP000824366"/>
    </source>
</evidence>
<dbReference type="Proteomes" id="UP000824366">
    <property type="component" value="Chromosome"/>
</dbReference>
<organism evidence="1 2">
    <name type="scientific">Rhodoferax lithotrophicus</name>
    <dbReference type="NCBI Taxonomy" id="2798804"/>
    <lineage>
        <taxon>Bacteria</taxon>
        <taxon>Pseudomonadati</taxon>
        <taxon>Pseudomonadota</taxon>
        <taxon>Betaproteobacteria</taxon>
        <taxon>Burkholderiales</taxon>
        <taxon>Comamonadaceae</taxon>
        <taxon>Rhodoferax</taxon>
    </lineage>
</organism>
<sequence>MPSKVNDAIFAIQLWAAQNGRSAEAKIRHMVEKAIWPQTGMGTALVAIRVPSGTILARGSRPCARSPDVGKGRPCGGLRPLKRLTEYA</sequence>
<evidence type="ECO:0000313" key="1">
    <source>
        <dbReference type="EMBL" id="BCO29369.1"/>
    </source>
</evidence>
<proteinExistence type="predicted"/>
<reference evidence="1 2" key="1">
    <citation type="journal article" date="2021" name="Microbiol. Spectr.">
        <title>A Single Bacterium Capable of Oxidation and Reduction of Iron at Circumneutral pH.</title>
        <authorList>
            <person name="Kato S."/>
            <person name="Ohkuma M."/>
        </authorList>
    </citation>
    <scope>NUCLEOTIDE SEQUENCE [LARGE SCALE GENOMIC DNA]</scope>
    <source>
        <strain evidence="1 2">MIZ03</strain>
    </source>
</reference>
<keyword evidence="2" id="KW-1185">Reference proteome</keyword>
<gene>
    <name evidence="1" type="ORF">MIZ03_4292</name>
</gene>
<name>A0ABM7MSK5_9BURK</name>
<accession>A0ABM7MSK5</accession>